<keyword evidence="1" id="KW-0805">Transcription regulation</keyword>
<dbReference type="InterPro" id="IPR036390">
    <property type="entry name" value="WH_DNA-bd_sf"/>
</dbReference>
<organism evidence="6 7">
    <name type="scientific">Streptosporangium jomthongense</name>
    <dbReference type="NCBI Taxonomy" id="1193683"/>
    <lineage>
        <taxon>Bacteria</taxon>
        <taxon>Bacillati</taxon>
        <taxon>Actinomycetota</taxon>
        <taxon>Actinomycetes</taxon>
        <taxon>Streptosporangiales</taxon>
        <taxon>Streptosporangiaceae</taxon>
        <taxon>Streptosporangium</taxon>
    </lineage>
</organism>
<dbReference type="PRINTS" id="PR00035">
    <property type="entry name" value="HTHGNTR"/>
</dbReference>
<dbReference type="PROSITE" id="PS50949">
    <property type="entry name" value="HTH_GNTR"/>
    <property type="match status" value="1"/>
</dbReference>
<dbReference type="PANTHER" id="PTHR44846">
    <property type="entry name" value="MANNOSYL-D-GLYCERATE TRANSPORT/METABOLISM SYSTEM REPRESSOR MNGR-RELATED"/>
    <property type="match status" value="1"/>
</dbReference>
<evidence type="ECO:0000256" key="3">
    <source>
        <dbReference type="ARBA" id="ARBA00023163"/>
    </source>
</evidence>
<evidence type="ECO:0000256" key="2">
    <source>
        <dbReference type="ARBA" id="ARBA00023125"/>
    </source>
</evidence>
<dbReference type="Proteomes" id="UP001595698">
    <property type="component" value="Unassembled WGS sequence"/>
</dbReference>
<gene>
    <name evidence="6" type="ORF">ACFOYY_20275</name>
</gene>
<dbReference type="SMART" id="SM00345">
    <property type="entry name" value="HTH_GNTR"/>
    <property type="match status" value="1"/>
</dbReference>
<dbReference type="Pfam" id="PF07702">
    <property type="entry name" value="UTRA"/>
    <property type="match status" value="1"/>
</dbReference>
<keyword evidence="3" id="KW-0804">Transcription</keyword>
<dbReference type="InterPro" id="IPR011663">
    <property type="entry name" value="UTRA"/>
</dbReference>
<dbReference type="InterPro" id="IPR000524">
    <property type="entry name" value="Tscrpt_reg_HTH_GntR"/>
</dbReference>
<comment type="caution">
    <text evidence="6">The sequence shown here is derived from an EMBL/GenBank/DDBJ whole genome shotgun (WGS) entry which is preliminary data.</text>
</comment>
<proteinExistence type="predicted"/>
<evidence type="ECO:0000313" key="7">
    <source>
        <dbReference type="Proteomes" id="UP001595698"/>
    </source>
</evidence>
<dbReference type="Pfam" id="PF00392">
    <property type="entry name" value="GntR"/>
    <property type="match status" value="1"/>
</dbReference>
<evidence type="ECO:0000259" key="5">
    <source>
        <dbReference type="PROSITE" id="PS50949"/>
    </source>
</evidence>
<feature type="domain" description="HTH gntR-type" evidence="5">
    <location>
        <begin position="7"/>
        <end position="75"/>
    </location>
</feature>
<dbReference type="CDD" id="cd07377">
    <property type="entry name" value="WHTH_GntR"/>
    <property type="match status" value="1"/>
</dbReference>
<feature type="region of interest" description="Disordered" evidence="4">
    <location>
        <begin position="25"/>
        <end position="45"/>
    </location>
</feature>
<dbReference type="SMART" id="SM00866">
    <property type="entry name" value="UTRA"/>
    <property type="match status" value="1"/>
</dbReference>
<keyword evidence="2" id="KW-0238">DNA-binding</keyword>
<dbReference type="SUPFAM" id="SSF46785">
    <property type="entry name" value="Winged helix' DNA-binding domain"/>
    <property type="match status" value="1"/>
</dbReference>
<dbReference type="RefSeq" id="WP_386190777.1">
    <property type="nucleotide sequence ID" value="NZ_JBHSBC010000020.1"/>
</dbReference>
<dbReference type="EMBL" id="JBHSBC010000020">
    <property type="protein sequence ID" value="MFC3982492.1"/>
    <property type="molecule type" value="Genomic_DNA"/>
</dbReference>
<dbReference type="InterPro" id="IPR036388">
    <property type="entry name" value="WH-like_DNA-bd_sf"/>
</dbReference>
<name>A0ABV8F588_9ACTN</name>
<reference evidence="7" key="1">
    <citation type="journal article" date="2019" name="Int. J. Syst. Evol. Microbiol.">
        <title>The Global Catalogue of Microorganisms (GCM) 10K type strain sequencing project: providing services to taxonomists for standard genome sequencing and annotation.</title>
        <authorList>
            <consortium name="The Broad Institute Genomics Platform"/>
            <consortium name="The Broad Institute Genome Sequencing Center for Infectious Disease"/>
            <person name="Wu L."/>
            <person name="Ma J."/>
        </authorList>
    </citation>
    <scope>NUCLEOTIDE SEQUENCE [LARGE SCALE GENOMIC DNA]</scope>
    <source>
        <strain evidence="7">TBRC 7912</strain>
    </source>
</reference>
<dbReference type="SUPFAM" id="SSF64288">
    <property type="entry name" value="Chorismate lyase-like"/>
    <property type="match status" value="1"/>
</dbReference>
<evidence type="ECO:0000313" key="6">
    <source>
        <dbReference type="EMBL" id="MFC3982492.1"/>
    </source>
</evidence>
<accession>A0ABV8F588</accession>
<keyword evidence="7" id="KW-1185">Reference proteome</keyword>
<evidence type="ECO:0000256" key="4">
    <source>
        <dbReference type="SAM" id="MobiDB-lite"/>
    </source>
</evidence>
<dbReference type="PANTHER" id="PTHR44846:SF17">
    <property type="entry name" value="GNTR-FAMILY TRANSCRIPTIONAL REGULATOR"/>
    <property type="match status" value="1"/>
</dbReference>
<sequence length="251" mass="27918">MGTADPRALWERVADDLRAEINRGDLKAGDPISPEQELADRHGVSRQTVRQALQQLTNEGLLLSGRGRGRTVRSQTRLHWQLSHFETQERHSAEADAWSNGVADQGRNPHQDVTVEINVPTPKVAERLGLNQDDLVVVRRRVRYVDDQAFQLADSYFPESIARGTLLMQPRDVSVPGGILASIGYPQIKIVDEIEIRMPTKEESSKLGIAAGTPVAEHVRTGYGEDGKPLRVMITIVPGDRHVLVYELEAQ</sequence>
<dbReference type="InterPro" id="IPR028978">
    <property type="entry name" value="Chorismate_lyase_/UTRA_dom_sf"/>
</dbReference>
<dbReference type="InterPro" id="IPR050679">
    <property type="entry name" value="Bact_HTH_transcr_reg"/>
</dbReference>
<dbReference type="Gene3D" id="1.10.10.10">
    <property type="entry name" value="Winged helix-like DNA-binding domain superfamily/Winged helix DNA-binding domain"/>
    <property type="match status" value="1"/>
</dbReference>
<dbReference type="Gene3D" id="3.40.1410.10">
    <property type="entry name" value="Chorismate lyase-like"/>
    <property type="match status" value="1"/>
</dbReference>
<protein>
    <submittedName>
        <fullName evidence="6">GntR family transcriptional regulator</fullName>
    </submittedName>
</protein>
<evidence type="ECO:0000256" key="1">
    <source>
        <dbReference type="ARBA" id="ARBA00023015"/>
    </source>
</evidence>